<accession>A0A1M5SEP0</accession>
<dbReference type="PANTHER" id="PTHR43575:SF1">
    <property type="entry name" value="PROTEIN ABCI7, CHLOROPLASTIC"/>
    <property type="match status" value="1"/>
</dbReference>
<reference evidence="3" key="1">
    <citation type="submission" date="2016-11" db="EMBL/GenBank/DDBJ databases">
        <authorList>
            <person name="Varghese N."/>
            <person name="Submissions S."/>
        </authorList>
    </citation>
    <scope>NUCLEOTIDE SEQUENCE [LARGE SCALE GENOMIC DNA]</scope>
    <source>
        <strain evidence="3">DSM 15807</strain>
    </source>
</reference>
<organism evidence="2 3">
    <name type="scientific">Thermosipho atlanticus DSM 15807</name>
    <dbReference type="NCBI Taxonomy" id="1123380"/>
    <lineage>
        <taxon>Bacteria</taxon>
        <taxon>Thermotogati</taxon>
        <taxon>Thermotogota</taxon>
        <taxon>Thermotogae</taxon>
        <taxon>Thermotogales</taxon>
        <taxon>Fervidobacteriaceae</taxon>
        <taxon>Thermosipho</taxon>
    </lineage>
</organism>
<evidence type="ECO:0000259" key="1">
    <source>
        <dbReference type="Pfam" id="PF01458"/>
    </source>
</evidence>
<name>A0A1M5SEP0_9BACT</name>
<protein>
    <submittedName>
        <fullName evidence="2">Iron-regulated ABC transporter permease protein SufD</fullName>
    </submittedName>
</protein>
<feature type="domain" description="SUF system FeS cluster assembly SufBD core" evidence="1">
    <location>
        <begin position="153"/>
        <end position="351"/>
    </location>
</feature>
<evidence type="ECO:0000313" key="2">
    <source>
        <dbReference type="EMBL" id="SHH36905.1"/>
    </source>
</evidence>
<gene>
    <name evidence="2" type="ORF">SAMN02745199_0829</name>
</gene>
<proteinExistence type="predicted"/>
<dbReference type="PANTHER" id="PTHR43575">
    <property type="entry name" value="PROTEIN ABCI7, CHLOROPLASTIC"/>
    <property type="match status" value="1"/>
</dbReference>
<dbReference type="AlphaFoldDB" id="A0A1M5SEP0"/>
<dbReference type="InterPro" id="IPR037284">
    <property type="entry name" value="SUF_FeS_clus_asmbl_SufBD_sf"/>
</dbReference>
<keyword evidence="3" id="KW-1185">Reference proteome</keyword>
<dbReference type="InterPro" id="IPR000825">
    <property type="entry name" value="SUF_FeS_clus_asmbl_SufBD_core"/>
</dbReference>
<dbReference type="InterPro" id="IPR055346">
    <property type="entry name" value="Fe-S_cluster_assembly_SufBD"/>
</dbReference>
<dbReference type="Pfam" id="PF01458">
    <property type="entry name" value="SUFBD_core"/>
    <property type="match status" value="1"/>
</dbReference>
<dbReference type="STRING" id="1123380.SAMN02745199_0829"/>
<sequence length="378" mass="43324">MEKNLELILEHEKAILTPPKEVFDGDYDEKTFINALESLKNSYAKKYLVEKYGEYIKYGFPIWKRMKIDNIQLPNYKYENYFESLTEKQLRTILEYDFEGSHRKYVLLSDVFSSKGKFYEINSSEVHISEYSDEITNDFYEISDSLTLVRIIRNRSFSNNTVRILVKDGADLNLYNLYLTEENSFGNSNLFIWTENNAKVKVRDFFAGKGKLANYLGMKMNGRGANIDIKPYFLGDGNAIFDLLYLLRFVGQENIGKVKAEGALSGKAKIIFRGILDIKRGAKNVEAQEEEKCVLLSKDSTMEAIPSLLVDENEIVASHAASSAPIDSESIFYLMSRGFSEEEAKKYIINGIFESLIIELSNFNIEGLIKGVLDKYTK</sequence>
<evidence type="ECO:0000313" key="3">
    <source>
        <dbReference type="Proteomes" id="UP000242592"/>
    </source>
</evidence>
<dbReference type="GO" id="GO:0016226">
    <property type="term" value="P:iron-sulfur cluster assembly"/>
    <property type="evidence" value="ECO:0007669"/>
    <property type="project" value="InterPro"/>
</dbReference>
<dbReference type="Proteomes" id="UP000242592">
    <property type="component" value="Unassembled WGS sequence"/>
</dbReference>
<dbReference type="RefSeq" id="WP_073072552.1">
    <property type="nucleotide sequence ID" value="NZ_FQXN01000003.1"/>
</dbReference>
<dbReference type="EMBL" id="FQXN01000003">
    <property type="protein sequence ID" value="SHH36905.1"/>
    <property type="molecule type" value="Genomic_DNA"/>
</dbReference>
<dbReference type="OrthoDB" id="9803529at2"/>
<dbReference type="SUPFAM" id="SSF101960">
    <property type="entry name" value="Stabilizer of iron transporter SufD"/>
    <property type="match status" value="1"/>
</dbReference>